<accession>A0A1I2B9X0</accession>
<dbReference type="OrthoDB" id="3851563at2"/>
<evidence type="ECO:0000313" key="2">
    <source>
        <dbReference type="Proteomes" id="UP000199645"/>
    </source>
</evidence>
<keyword evidence="2" id="KW-1185">Reference proteome</keyword>
<dbReference type="EMBL" id="FONV01000002">
    <property type="protein sequence ID" value="SFE53002.1"/>
    <property type="molecule type" value="Genomic_DNA"/>
</dbReference>
<protein>
    <submittedName>
        <fullName evidence="1">Uncharacterized protein</fullName>
    </submittedName>
</protein>
<dbReference type="InterPro" id="IPR038765">
    <property type="entry name" value="Papain-like_cys_pep_sf"/>
</dbReference>
<sequence>MAIGSLADLRPGDIMFAPIGGLVPGVFPVGLGQLALGEVFRVGRLSVRHVGIVVEAMDDWSGEPDLRTGPRLVQAMPGGAEEIDLFTGTHWTPRHAYLRLPEDYPGQAADAAAIARHMVGTPYSFGSYAALAAWRFGFKAKRLQAWINRRHPAVKVPGLSAEMMLVPGLQLPVEAICSVLVDQAWTLAGKDVMPNTAEQAVTPGALANQLWRTPGAIWGLP</sequence>
<dbReference type="RefSeq" id="WP_143133615.1">
    <property type="nucleotide sequence ID" value="NZ_BOMT01000016.1"/>
</dbReference>
<dbReference type="SUPFAM" id="SSF54001">
    <property type="entry name" value="Cysteine proteinases"/>
    <property type="match status" value="1"/>
</dbReference>
<dbReference type="Gene3D" id="3.90.1720.10">
    <property type="entry name" value="endopeptidase domain like (from Nostoc punctiforme)"/>
    <property type="match status" value="1"/>
</dbReference>
<proteinExistence type="predicted"/>
<evidence type="ECO:0000313" key="1">
    <source>
        <dbReference type="EMBL" id="SFE53002.1"/>
    </source>
</evidence>
<dbReference type="Proteomes" id="UP000199645">
    <property type="component" value="Unassembled WGS sequence"/>
</dbReference>
<name>A0A1I2B9X0_9ACTN</name>
<organism evidence="1 2">
    <name type="scientific">Actinoplanes philippinensis</name>
    <dbReference type="NCBI Taxonomy" id="35752"/>
    <lineage>
        <taxon>Bacteria</taxon>
        <taxon>Bacillati</taxon>
        <taxon>Actinomycetota</taxon>
        <taxon>Actinomycetes</taxon>
        <taxon>Micromonosporales</taxon>
        <taxon>Micromonosporaceae</taxon>
        <taxon>Actinoplanes</taxon>
    </lineage>
</organism>
<reference evidence="1 2" key="1">
    <citation type="submission" date="2016-10" db="EMBL/GenBank/DDBJ databases">
        <authorList>
            <person name="de Groot N.N."/>
        </authorList>
    </citation>
    <scope>NUCLEOTIDE SEQUENCE [LARGE SCALE GENOMIC DNA]</scope>
    <source>
        <strain evidence="1 2">DSM 43019</strain>
    </source>
</reference>
<gene>
    <name evidence="1" type="ORF">SAMN05421541_102201</name>
</gene>
<dbReference type="AlphaFoldDB" id="A0A1I2B9X0"/>